<reference evidence="1 2" key="1">
    <citation type="journal article" date="2016" name="Nat. Commun.">
        <title>Thousands of microbial genomes shed light on interconnected biogeochemical processes in an aquifer system.</title>
        <authorList>
            <person name="Anantharaman K."/>
            <person name="Brown C.T."/>
            <person name="Hug L.A."/>
            <person name="Sharon I."/>
            <person name="Castelle C.J."/>
            <person name="Probst A.J."/>
            <person name="Thomas B.C."/>
            <person name="Singh A."/>
            <person name="Wilkins M.J."/>
            <person name="Karaoz U."/>
            <person name="Brodie E.L."/>
            <person name="Williams K.H."/>
            <person name="Hubbard S.S."/>
            <person name="Banfield J.F."/>
        </authorList>
    </citation>
    <scope>NUCLEOTIDE SEQUENCE [LARGE SCALE GENOMIC DNA]</scope>
</reference>
<dbReference type="Proteomes" id="UP000176650">
    <property type="component" value="Unassembled WGS sequence"/>
</dbReference>
<protein>
    <submittedName>
        <fullName evidence="1">Uncharacterized protein</fullName>
    </submittedName>
</protein>
<comment type="caution">
    <text evidence="1">The sequence shown here is derived from an EMBL/GenBank/DDBJ whole genome shotgun (WGS) entry which is preliminary data.</text>
</comment>
<evidence type="ECO:0000313" key="2">
    <source>
        <dbReference type="Proteomes" id="UP000176650"/>
    </source>
</evidence>
<dbReference type="Gene3D" id="2.130.10.10">
    <property type="entry name" value="YVTN repeat-like/Quinoprotein amine dehydrogenase"/>
    <property type="match status" value="3"/>
</dbReference>
<dbReference type="NCBIfam" id="TIGR02276">
    <property type="entry name" value="beta_rpt_yvtn"/>
    <property type="match status" value="1"/>
</dbReference>
<sequence>MNKLVIFLAISAAVVLIAFLVPAKRENVVLSDEKVYVAAEDDGIIAVIDPVKLAVVSRIDLSEGHQGGMLMFAPHNVQVSPDNKSVWVTANVNMQMDHTSFFAPSARAHGDEMTDTEELDEVIVINPETDRIVKRIPIAAGVHLAHVAFTPDGAFAYVTAQNEGAAYKINVRTFAVEKRIALPEASQPHGLRIAPDGLTAYLAMLGSKGMGIIDTATDSFTHMPLDGAAVQTGVTPDGKFAVVSLYDTKQLAIYRPDTKAVSYVRLPASAKGPVQMYPTPDSRFVYLADQGYYFQQPPSEWVYKIDLAEGKITDVIKAGQAPHGVVVSRDGAFVYVSNLLSNDVSVIDAGADREITRIPVGKSPNGVSVWYRP</sequence>
<dbReference type="SUPFAM" id="SSF50974">
    <property type="entry name" value="Nitrous oxide reductase, N-terminal domain"/>
    <property type="match status" value="1"/>
</dbReference>
<accession>A0A1F5BTR0</accession>
<dbReference type="PANTHER" id="PTHR47197">
    <property type="entry name" value="PROTEIN NIRF"/>
    <property type="match status" value="1"/>
</dbReference>
<evidence type="ECO:0000313" key="1">
    <source>
        <dbReference type="EMBL" id="OGD33978.1"/>
    </source>
</evidence>
<name>A0A1F5BTR0_9BACT</name>
<dbReference type="InterPro" id="IPR015943">
    <property type="entry name" value="WD40/YVTN_repeat-like_dom_sf"/>
</dbReference>
<dbReference type="AlphaFoldDB" id="A0A1F5BTR0"/>
<dbReference type="InterPro" id="IPR011964">
    <property type="entry name" value="YVTN_b-propeller_repeat"/>
</dbReference>
<organism evidence="1 2">
    <name type="scientific">Candidatus Azambacteria bacterium RIFCSPLOWO2_01_FULL_46_25</name>
    <dbReference type="NCBI Taxonomy" id="1797298"/>
    <lineage>
        <taxon>Bacteria</taxon>
        <taxon>Candidatus Azamiibacteriota</taxon>
    </lineage>
</organism>
<gene>
    <name evidence="1" type="ORF">A2988_00630</name>
</gene>
<dbReference type="InterPro" id="IPR011045">
    <property type="entry name" value="N2O_reductase_N"/>
</dbReference>
<dbReference type="EMBL" id="MEYS01000002">
    <property type="protein sequence ID" value="OGD33978.1"/>
    <property type="molecule type" value="Genomic_DNA"/>
</dbReference>
<dbReference type="STRING" id="1797298.A2988_00630"/>
<dbReference type="PANTHER" id="PTHR47197:SF3">
    <property type="entry name" value="DIHYDRO-HEME D1 DEHYDROGENASE"/>
    <property type="match status" value="1"/>
</dbReference>
<proteinExistence type="predicted"/>
<dbReference type="InterPro" id="IPR051200">
    <property type="entry name" value="Host-pathogen_enzymatic-act"/>
</dbReference>